<dbReference type="PANTHER" id="PTHR15036">
    <property type="entry name" value="PIKACHURIN-LIKE PROTEIN"/>
    <property type="match status" value="1"/>
</dbReference>
<dbReference type="InterPro" id="IPR001791">
    <property type="entry name" value="Laminin_G"/>
</dbReference>
<proteinExistence type="predicted"/>
<gene>
    <name evidence="11" type="ORF">GSTENG00020574001</name>
</gene>
<dbReference type="GO" id="GO:0005604">
    <property type="term" value="C:basement membrane"/>
    <property type="evidence" value="ECO:0007669"/>
    <property type="project" value="UniProtKB-ARBA"/>
</dbReference>
<dbReference type="FunFam" id="2.10.25.10:FF:000095">
    <property type="entry name" value="Notch, isoform B"/>
    <property type="match status" value="1"/>
</dbReference>
<feature type="domain" description="Laminin G" evidence="9">
    <location>
        <begin position="719"/>
        <end position="876"/>
    </location>
</feature>
<feature type="non-terminal residue" evidence="11">
    <location>
        <position position="1"/>
    </location>
</feature>
<comment type="caution">
    <text evidence="11">The sequence shown here is derived from an EMBL/GenBank/DDBJ whole genome shotgun (WGS) entry which is preliminary data.</text>
</comment>
<evidence type="ECO:0000256" key="4">
    <source>
        <dbReference type="ARBA" id="ARBA00023157"/>
    </source>
</evidence>
<reference evidence="11" key="2">
    <citation type="submission" date="2004-02" db="EMBL/GenBank/DDBJ databases">
        <authorList>
            <consortium name="Genoscope"/>
            <consortium name="Whitehead Institute Centre for Genome Research"/>
        </authorList>
    </citation>
    <scope>NUCLEOTIDE SEQUENCE</scope>
</reference>
<dbReference type="InterPro" id="IPR000742">
    <property type="entry name" value="EGF"/>
</dbReference>
<feature type="domain" description="EGF-like" evidence="10">
    <location>
        <begin position="635"/>
        <end position="672"/>
    </location>
</feature>
<evidence type="ECO:0000259" key="10">
    <source>
        <dbReference type="PROSITE" id="PS50026"/>
    </source>
</evidence>
<keyword evidence="3" id="KW-0677">Repeat</keyword>
<dbReference type="CDD" id="cd00054">
    <property type="entry name" value="EGF_CA"/>
    <property type="match status" value="4"/>
</dbReference>
<evidence type="ECO:0000313" key="11">
    <source>
        <dbReference type="EMBL" id="CAG01715.1"/>
    </source>
</evidence>
<feature type="domain" description="Laminin G" evidence="9">
    <location>
        <begin position="458"/>
        <end position="634"/>
    </location>
</feature>
<feature type="compositionally biased region" description="Acidic residues" evidence="7">
    <location>
        <begin position="74"/>
        <end position="89"/>
    </location>
</feature>
<organism evidence="11">
    <name type="scientific">Tetraodon nigroviridis</name>
    <name type="common">Spotted green pufferfish</name>
    <name type="synonym">Chelonodon nigroviridis</name>
    <dbReference type="NCBI Taxonomy" id="99883"/>
    <lineage>
        <taxon>Eukaryota</taxon>
        <taxon>Metazoa</taxon>
        <taxon>Chordata</taxon>
        <taxon>Craniata</taxon>
        <taxon>Vertebrata</taxon>
        <taxon>Euteleostomi</taxon>
        <taxon>Actinopterygii</taxon>
        <taxon>Neopterygii</taxon>
        <taxon>Teleostei</taxon>
        <taxon>Neoteleostei</taxon>
        <taxon>Acanthomorphata</taxon>
        <taxon>Eupercaria</taxon>
        <taxon>Tetraodontiformes</taxon>
        <taxon>Tetradontoidea</taxon>
        <taxon>Tetraodontidae</taxon>
        <taxon>Tetraodon</taxon>
    </lineage>
</organism>
<feature type="domain" description="EGF-like" evidence="10">
    <location>
        <begin position="674"/>
        <end position="711"/>
    </location>
</feature>
<dbReference type="FunFam" id="2.10.25.10:FF:000012">
    <property type="entry name" value="Delta-like protein"/>
    <property type="match status" value="1"/>
</dbReference>
<dbReference type="InterPro" id="IPR001881">
    <property type="entry name" value="EGF-like_Ca-bd_dom"/>
</dbReference>
<dbReference type="CDD" id="cd00110">
    <property type="entry name" value="LamG"/>
    <property type="match status" value="3"/>
</dbReference>
<evidence type="ECO:0000256" key="6">
    <source>
        <dbReference type="PROSITE-ProRule" id="PRU00076"/>
    </source>
</evidence>
<dbReference type="SMART" id="SM00181">
    <property type="entry name" value="EGF"/>
    <property type="match status" value="4"/>
</dbReference>
<dbReference type="Pfam" id="PF00008">
    <property type="entry name" value="EGF"/>
    <property type="match status" value="3"/>
</dbReference>
<evidence type="ECO:0000256" key="1">
    <source>
        <dbReference type="ARBA" id="ARBA00022536"/>
    </source>
</evidence>
<feature type="disulfide bond" evidence="6">
    <location>
        <begin position="701"/>
        <end position="710"/>
    </location>
</feature>
<dbReference type="Pfam" id="PF00054">
    <property type="entry name" value="Laminin_G_1"/>
    <property type="match status" value="3"/>
</dbReference>
<dbReference type="Gene3D" id="2.60.120.200">
    <property type="match status" value="4"/>
</dbReference>
<evidence type="ECO:0000256" key="3">
    <source>
        <dbReference type="ARBA" id="ARBA00022737"/>
    </source>
</evidence>
<comment type="caution">
    <text evidence="6">Lacks conserved residue(s) required for the propagation of feature annotation.</text>
</comment>
<protein>
    <submittedName>
        <fullName evidence="11">(spotted green pufferfish) hypothetical protein</fullName>
    </submittedName>
</protein>
<feature type="region of interest" description="Disordered" evidence="7">
    <location>
        <begin position="351"/>
        <end position="386"/>
    </location>
</feature>
<dbReference type="SMART" id="SM00179">
    <property type="entry name" value="EGF_CA"/>
    <property type="match status" value="3"/>
</dbReference>
<feature type="domain" description="EGF-like" evidence="10">
    <location>
        <begin position="417"/>
        <end position="453"/>
    </location>
</feature>
<feature type="compositionally biased region" description="Low complexity" evidence="7">
    <location>
        <begin position="351"/>
        <end position="366"/>
    </location>
</feature>
<dbReference type="PROSITE" id="PS50024">
    <property type="entry name" value="SEA"/>
    <property type="match status" value="1"/>
</dbReference>
<dbReference type="FunFam" id="2.60.120.200:FF:000045">
    <property type="entry name" value="Transmembrane agrin"/>
    <property type="match status" value="1"/>
</dbReference>
<keyword evidence="4 6" id="KW-1015">Disulfide bond</keyword>
<dbReference type="Gene3D" id="3.30.70.960">
    <property type="entry name" value="SEA domain"/>
    <property type="match status" value="1"/>
</dbReference>
<feature type="disulfide bond" evidence="6">
    <location>
        <begin position="443"/>
        <end position="452"/>
    </location>
</feature>
<dbReference type="FunFam" id="2.60.120.200:FF:000027">
    <property type="entry name" value="Transmembrane agrin"/>
    <property type="match status" value="1"/>
</dbReference>
<dbReference type="Pfam" id="PF01390">
    <property type="entry name" value="SEA"/>
    <property type="match status" value="1"/>
</dbReference>
<dbReference type="InterPro" id="IPR013320">
    <property type="entry name" value="ConA-like_dom_sf"/>
</dbReference>
<feature type="domain" description="Laminin G" evidence="9">
    <location>
        <begin position="932"/>
        <end position="1108"/>
    </location>
</feature>
<feature type="disulfide bond" evidence="6">
    <location>
        <begin position="662"/>
        <end position="671"/>
    </location>
</feature>
<sequence length="1109" mass="120252">MVEALPPPRIEETGTTERPPITIPFSTLAHNNVKLDLRHMQPEPQATMAPRSRSSSTPSPALVPFEESGSGEPSGDEETLEEEDLEDDAGSGLPSEASGADDASGFSVLSTTLPTAEERESCDNEEFGCCPDGRTAASNPEGSNCPATMRFNGFLHLDQVEGQEIFYTPEMEDPKSELFGETARSIENAVNDLFRKSEVRKDFMSVRVSNLAPSNSLLAFVEAHFKPDTRYTVEDIEGALLKQMKASKDTSIAVKKPEDQNIRFTNNGNSLGIWQELAEINAIQCSAIHEVIRGFTAKLQNFSVFFLFSLLFPSLPGLSSFPLFTTTTTTTASITTAAPTTTTAYARPQTTSPFITRRPPGTTRRPFNGRRKTTTTAPNTTPPTTTTTITTVATVTTNTLPLTSTVTHGSAQPNHKAQNPCSSHPCLHGGTCEYQGGEFSCKCPAGRGGTVCEKVVKYFIPSFGGQSYLAFQTMSAYHTVRIAMEFRPSDMNGILLYNGQNGKKDFISLALVNGRVELRFNTGSGTGTLVSKVQVNQGRWHQLVVTRNRRSAVLSVENEPHVEGESPRGTDGLNLDTNLFIGGVPPELKDVAREQTAVATGLVGCIRLLDVNNRVLNLQENGGDSLYGSGVGECGNNPCQPNPCKNGATCEVKEAEMFHCKCSRGFWGPTCADVHDPCEPNRCHPSSQCQALPEGGYKCECPMGREGRHCEKVAERSGVYMPLFSGDSYVELKGLQRYGHDLRQKVSMTVVLMANDSNGLIFYNGQKSDGKGDFISLSLHDGILEFRYDLGKGPATISFVTPLFVLSHQNLHVDLNLKESLFVGGAPDYSRLARAAALTEGFKGTIQKIILMGTPVLREDNVLRSSNVATFQEHPCAQEPCHNGGQCNPQLDTYECVCLSGFSGGHCQSTIYEKSAGETEAIAFDGRTFIEYHNAVTKSPESLENPSDQSEKALLVNKFELSIRTEATQGLVLWSGKGVERSDYIALAIVDGHVQMTYDLGSKPVVLRSSVRVDSNRWIRIKASRALRDGSLQVGNEAPVTGSSPLAATQLDTDGALWLGGLEELAVARRLPKAYSTGFVGCIKDVVVDGVELHLVEDALNSPQILQCP</sequence>
<feature type="disulfide bond" evidence="6">
    <location>
        <begin position="898"/>
        <end position="907"/>
    </location>
</feature>
<dbReference type="AlphaFoldDB" id="Q4SCB7"/>
<evidence type="ECO:0000259" key="9">
    <source>
        <dbReference type="PROSITE" id="PS50025"/>
    </source>
</evidence>
<dbReference type="PROSITE" id="PS50026">
    <property type="entry name" value="EGF_3"/>
    <property type="match status" value="4"/>
</dbReference>
<keyword evidence="1 6" id="KW-0245">EGF-like domain</keyword>
<dbReference type="SUPFAM" id="SSF57196">
    <property type="entry name" value="EGF/Laminin"/>
    <property type="match status" value="1"/>
</dbReference>
<dbReference type="EMBL" id="CAAE01014659">
    <property type="protein sequence ID" value="CAG01715.1"/>
    <property type="molecule type" value="Genomic_DNA"/>
</dbReference>
<evidence type="ECO:0000259" key="8">
    <source>
        <dbReference type="PROSITE" id="PS50024"/>
    </source>
</evidence>
<evidence type="ECO:0000256" key="2">
    <source>
        <dbReference type="ARBA" id="ARBA00022729"/>
    </source>
</evidence>
<dbReference type="PROSITE" id="PS00022">
    <property type="entry name" value="EGF_1"/>
    <property type="match status" value="4"/>
</dbReference>
<dbReference type="InterPro" id="IPR000082">
    <property type="entry name" value="SEA_dom"/>
</dbReference>
<feature type="domain" description="EGF-like" evidence="10">
    <location>
        <begin position="872"/>
        <end position="908"/>
    </location>
</feature>
<feature type="region of interest" description="Disordered" evidence="7">
    <location>
        <begin position="1"/>
        <end position="107"/>
    </location>
</feature>
<reference evidence="11" key="1">
    <citation type="journal article" date="2004" name="Nature">
        <title>Genome duplication in the teleost fish Tetraodon nigroviridis reveals the early vertebrate proto-karyotype.</title>
        <authorList>
            <person name="Jaillon O."/>
            <person name="Aury J.-M."/>
            <person name="Brunet F."/>
            <person name="Petit J.-L."/>
            <person name="Stange-Thomann N."/>
            <person name="Mauceli E."/>
            <person name="Bouneau L."/>
            <person name="Fischer C."/>
            <person name="Ozouf-Costaz C."/>
            <person name="Bernot A."/>
            <person name="Nicaud S."/>
            <person name="Jaffe D."/>
            <person name="Fisher S."/>
            <person name="Lutfalla G."/>
            <person name="Dossat C."/>
            <person name="Segurens B."/>
            <person name="Dasilva C."/>
            <person name="Salanoubat M."/>
            <person name="Levy M."/>
            <person name="Boudet N."/>
            <person name="Castellano S."/>
            <person name="Anthouard V."/>
            <person name="Jubin C."/>
            <person name="Castelli V."/>
            <person name="Katinka M."/>
            <person name="Vacherie B."/>
            <person name="Biemont C."/>
            <person name="Skalli Z."/>
            <person name="Cattolico L."/>
            <person name="Poulain J."/>
            <person name="De Berardinis V."/>
            <person name="Cruaud C."/>
            <person name="Duprat S."/>
            <person name="Brottier P."/>
            <person name="Coutanceau J.-P."/>
            <person name="Gouzy J."/>
            <person name="Parra G."/>
            <person name="Lardier G."/>
            <person name="Chapple C."/>
            <person name="McKernan K.J."/>
            <person name="McEwan P."/>
            <person name="Bosak S."/>
            <person name="Kellis M."/>
            <person name="Volff J.-N."/>
            <person name="Guigo R."/>
            <person name="Zody M.C."/>
            <person name="Mesirov J."/>
            <person name="Lindblad-Toh K."/>
            <person name="Birren B."/>
            <person name="Nusbaum C."/>
            <person name="Kahn D."/>
            <person name="Robinson-Rechavi M."/>
            <person name="Laudet V."/>
            <person name="Schachter V."/>
            <person name="Quetier F."/>
            <person name="Saurin W."/>
            <person name="Scarpelli C."/>
            <person name="Wincker P."/>
            <person name="Lander E.S."/>
            <person name="Weissenbach J."/>
            <person name="Roest Crollius H."/>
        </authorList>
    </citation>
    <scope>NUCLEOTIDE SEQUENCE [LARGE SCALE GENOMIC DNA]</scope>
</reference>
<keyword evidence="2" id="KW-0732">Signal</keyword>
<dbReference type="Gene3D" id="2.10.25.10">
    <property type="entry name" value="Laminin"/>
    <property type="match status" value="4"/>
</dbReference>
<dbReference type="GO" id="GO:0005509">
    <property type="term" value="F:calcium ion binding"/>
    <property type="evidence" value="ECO:0007669"/>
    <property type="project" value="InterPro"/>
</dbReference>
<dbReference type="InterPro" id="IPR036364">
    <property type="entry name" value="SEA_dom_sf"/>
</dbReference>
<feature type="compositionally biased region" description="Low complexity" evidence="7">
    <location>
        <begin position="374"/>
        <end position="386"/>
    </location>
</feature>
<dbReference type="SMART" id="SM00200">
    <property type="entry name" value="SEA"/>
    <property type="match status" value="1"/>
</dbReference>
<dbReference type="SUPFAM" id="SSF82671">
    <property type="entry name" value="SEA domain"/>
    <property type="match status" value="1"/>
</dbReference>
<feature type="compositionally biased region" description="Low complexity" evidence="7">
    <location>
        <begin position="46"/>
        <end position="73"/>
    </location>
</feature>
<name>Q4SCB7_TETNG</name>
<feature type="domain" description="SEA" evidence="8">
    <location>
        <begin position="147"/>
        <end position="269"/>
    </location>
</feature>
<dbReference type="SMART" id="SM00282">
    <property type="entry name" value="LamG"/>
    <property type="match status" value="3"/>
</dbReference>
<dbReference type="SUPFAM" id="SSF49899">
    <property type="entry name" value="Concanavalin A-like lectins/glucanases"/>
    <property type="match status" value="3"/>
</dbReference>
<evidence type="ECO:0000256" key="7">
    <source>
        <dbReference type="SAM" id="MobiDB-lite"/>
    </source>
</evidence>
<keyword evidence="5" id="KW-0325">Glycoprotein</keyword>
<dbReference type="KEGG" id="tng:GSTEN00020574G001"/>
<evidence type="ECO:0000256" key="5">
    <source>
        <dbReference type="ARBA" id="ARBA00023180"/>
    </source>
</evidence>
<accession>Q4SCB7</accession>
<dbReference type="PROSITE" id="PS01186">
    <property type="entry name" value="EGF_2"/>
    <property type="match status" value="2"/>
</dbReference>
<dbReference type="PANTHER" id="PTHR15036:SF83">
    <property type="entry name" value="AGRIN"/>
    <property type="match status" value="1"/>
</dbReference>
<dbReference type="InterPro" id="IPR050372">
    <property type="entry name" value="Neurexin-related_CASP"/>
</dbReference>
<dbReference type="OrthoDB" id="5983569at2759"/>
<dbReference type="PROSITE" id="PS50025">
    <property type="entry name" value="LAM_G_DOMAIN"/>
    <property type="match status" value="3"/>
</dbReference>